<keyword evidence="2" id="KW-1185">Reference proteome</keyword>
<evidence type="ECO:0000313" key="2">
    <source>
        <dbReference type="Proteomes" id="UP001221411"/>
    </source>
</evidence>
<sequence>MRHARLSCVVAAALSGCASENVVEETQCVFEPAAEAEAPPADWKPLGSHFVLCPYTFSEVVCAPRTPEALFTSDELRYMNTMAWTGDGLAIGVVLQQDDGVDRQWGVAATKGATAEVTTLWELPVENFPSALLPTHEGLFVVAKSYSSAVTGGLLRLLPDGSHEQLFVTPYSGLNYDPEHPFVFADGRIHGLMRDTPLGWETRPTRIAAAGGELEVFDFATRHYALVDGEFIGLSGNLGSPPCDHGADCFPPLLSLALRRHDPASGTTSTIQPAICITANPGYTPERYSTRPFRGLGVHASGFVVDDGALVDIGFDGSHRVIAALADGFAQATLHGEWIYFVSYQKTPEGQIESQALRRVALQGGPIEELARFPGASLTIGTFDGEHVYLDHYTEEGSTLMRVPL</sequence>
<protein>
    <recommendedName>
        <fullName evidence="3">Lipoprotein</fullName>
    </recommendedName>
</protein>
<organism evidence="1 2">
    <name type="scientific">Polyangium mundeleinium</name>
    <dbReference type="NCBI Taxonomy" id="2995306"/>
    <lineage>
        <taxon>Bacteria</taxon>
        <taxon>Pseudomonadati</taxon>
        <taxon>Myxococcota</taxon>
        <taxon>Polyangia</taxon>
        <taxon>Polyangiales</taxon>
        <taxon>Polyangiaceae</taxon>
        <taxon>Polyangium</taxon>
    </lineage>
</organism>
<comment type="caution">
    <text evidence="1">The sequence shown here is derived from an EMBL/GenBank/DDBJ whole genome shotgun (WGS) entry which is preliminary data.</text>
</comment>
<dbReference type="PROSITE" id="PS51257">
    <property type="entry name" value="PROKAR_LIPOPROTEIN"/>
    <property type="match status" value="1"/>
</dbReference>
<name>A0ABT5F020_9BACT</name>
<accession>A0ABT5F020</accession>
<evidence type="ECO:0000313" key="1">
    <source>
        <dbReference type="EMBL" id="MDC0746778.1"/>
    </source>
</evidence>
<proteinExistence type="predicted"/>
<dbReference type="RefSeq" id="WP_271925150.1">
    <property type="nucleotide sequence ID" value="NZ_JAQNDO010000001.1"/>
</dbReference>
<dbReference type="EMBL" id="JAQNDO010000001">
    <property type="protein sequence ID" value="MDC0746778.1"/>
    <property type="molecule type" value="Genomic_DNA"/>
</dbReference>
<reference evidence="1 2" key="1">
    <citation type="submission" date="2022-11" db="EMBL/GenBank/DDBJ databases">
        <title>Minimal conservation of predation-associated metabolite biosynthetic gene clusters underscores biosynthetic potential of Myxococcota including descriptions for ten novel species: Archangium lansinium sp. nov., Myxococcus landrumus sp. nov., Nannocystis bai.</title>
        <authorList>
            <person name="Ahearne A."/>
            <person name="Stevens C."/>
            <person name="Dowd S."/>
        </authorList>
    </citation>
    <scope>NUCLEOTIDE SEQUENCE [LARGE SCALE GENOMIC DNA]</scope>
    <source>
        <strain evidence="1 2">RJM3</strain>
    </source>
</reference>
<gene>
    <name evidence="1" type="ORF">POL67_35950</name>
</gene>
<dbReference type="Proteomes" id="UP001221411">
    <property type="component" value="Unassembled WGS sequence"/>
</dbReference>
<evidence type="ECO:0008006" key="3">
    <source>
        <dbReference type="Google" id="ProtNLM"/>
    </source>
</evidence>